<accession>A0A6C0KI86</accession>
<sequence>MPISIRIEVSDVSTPFGHSEPYTPIAGSSTQFDWPLTPNDNIISNK</sequence>
<reference evidence="1" key="1">
    <citation type="journal article" date="2020" name="Nature">
        <title>Giant virus diversity and host interactions through global metagenomics.</title>
        <authorList>
            <person name="Schulz F."/>
            <person name="Roux S."/>
            <person name="Paez-Espino D."/>
            <person name="Jungbluth S."/>
            <person name="Walsh D.A."/>
            <person name="Denef V.J."/>
            <person name="McMahon K.D."/>
            <person name="Konstantinidis K.T."/>
            <person name="Eloe-Fadrosh E.A."/>
            <person name="Kyrpides N.C."/>
            <person name="Woyke T."/>
        </authorList>
    </citation>
    <scope>NUCLEOTIDE SEQUENCE</scope>
    <source>
        <strain evidence="1">GVMAG-S-3300010158-109</strain>
    </source>
</reference>
<dbReference type="AlphaFoldDB" id="A0A6C0KI86"/>
<evidence type="ECO:0000313" key="1">
    <source>
        <dbReference type="EMBL" id="QHU16048.1"/>
    </source>
</evidence>
<organism evidence="1">
    <name type="scientific">viral metagenome</name>
    <dbReference type="NCBI Taxonomy" id="1070528"/>
    <lineage>
        <taxon>unclassified sequences</taxon>
        <taxon>metagenomes</taxon>
        <taxon>organismal metagenomes</taxon>
    </lineage>
</organism>
<protein>
    <submittedName>
        <fullName evidence="1">Uncharacterized protein</fullName>
    </submittedName>
</protein>
<proteinExistence type="predicted"/>
<dbReference type="EMBL" id="MN740874">
    <property type="protein sequence ID" value="QHU16048.1"/>
    <property type="molecule type" value="Genomic_DNA"/>
</dbReference>
<name>A0A6C0KI86_9ZZZZ</name>